<dbReference type="Proteomes" id="UP000675284">
    <property type="component" value="Unassembled WGS sequence"/>
</dbReference>
<feature type="transmembrane region" description="Helical" evidence="1">
    <location>
        <begin position="35"/>
        <end position="56"/>
    </location>
</feature>
<dbReference type="EMBL" id="JAGSOT010000011">
    <property type="protein sequence ID" value="MBR7795466.1"/>
    <property type="molecule type" value="Genomic_DNA"/>
</dbReference>
<name>A0A941IAL3_9BACI</name>
<feature type="transmembrane region" description="Helical" evidence="1">
    <location>
        <begin position="9"/>
        <end position="29"/>
    </location>
</feature>
<keyword evidence="1" id="KW-1133">Transmembrane helix</keyword>
<evidence type="ECO:0000313" key="2">
    <source>
        <dbReference type="EMBL" id="MBR7795466.1"/>
    </source>
</evidence>
<keyword evidence="1" id="KW-0812">Transmembrane</keyword>
<keyword evidence="3" id="KW-1185">Reference proteome</keyword>
<accession>A0A941IAL3</accession>
<proteinExistence type="predicted"/>
<evidence type="ECO:0000313" key="3">
    <source>
        <dbReference type="Proteomes" id="UP000675284"/>
    </source>
</evidence>
<sequence length="65" mass="7175">MSSKKLSRWYLTIASTGAFVVAAVLTLIFDLNVYTTLGFLTAAIILFITDAVRVIYKKKKSTEGN</sequence>
<protein>
    <submittedName>
        <fullName evidence="2">Uncharacterized protein</fullName>
    </submittedName>
</protein>
<evidence type="ECO:0000256" key="1">
    <source>
        <dbReference type="SAM" id="Phobius"/>
    </source>
</evidence>
<keyword evidence="1" id="KW-0472">Membrane</keyword>
<dbReference type="AlphaFoldDB" id="A0A941IAL3"/>
<gene>
    <name evidence="2" type="ORF">KCX74_05360</name>
</gene>
<organism evidence="2 3">
    <name type="scientific">Virgibacillus salarius</name>
    <dbReference type="NCBI Taxonomy" id="447199"/>
    <lineage>
        <taxon>Bacteria</taxon>
        <taxon>Bacillati</taxon>
        <taxon>Bacillota</taxon>
        <taxon>Bacilli</taxon>
        <taxon>Bacillales</taxon>
        <taxon>Bacillaceae</taxon>
        <taxon>Virgibacillus</taxon>
    </lineage>
</organism>
<reference evidence="2" key="1">
    <citation type="submission" date="2021-04" db="EMBL/GenBank/DDBJ databases">
        <title>Isolation and polyphasic classification of algal microorganism.</title>
        <authorList>
            <person name="Wang S."/>
        </authorList>
    </citation>
    <scope>NUCLEOTIDE SEQUENCE</scope>
    <source>
        <strain evidence="2">720a</strain>
    </source>
</reference>
<comment type="caution">
    <text evidence="2">The sequence shown here is derived from an EMBL/GenBank/DDBJ whole genome shotgun (WGS) entry which is preliminary data.</text>
</comment>
<dbReference type="RefSeq" id="WP_026682825.1">
    <property type="nucleotide sequence ID" value="NZ_BAAACY010000129.1"/>
</dbReference>